<dbReference type="EMBL" id="JAQQWK010000006">
    <property type="protein sequence ID" value="KAK8039981.1"/>
    <property type="molecule type" value="Genomic_DNA"/>
</dbReference>
<proteinExistence type="predicted"/>
<feature type="compositionally biased region" description="Low complexity" evidence="1">
    <location>
        <begin position="53"/>
        <end position="63"/>
    </location>
</feature>
<feature type="region of interest" description="Disordered" evidence="1">
    <location>
        <begin position="218"/>
        <end position="240"/>
    </location>
</feature>
<organism evidence="2 3">
    <name type="scientific">Apiospora rasikravindrae</name>
    <dbReference type="NCBI Taxonomy" id="990691"/>
    <lineage>
        <taxon>Eukaryota</taxon>
        <taxon>Fungi</taxon>
        <taxon>Dikarya</taxon>
        <taxon>Ascomycota</taxon>
        <taxon>Pezizomycotina</taxon>
        <taxon>Sordariomycetes</taxon>
        <taxon>Xylariomycetidae</taxon>
        <taxon>Amphisphaeriales</taxon>
        <taxon>Apiosporaceae</taxon>
        <taxon>Apiospora</taxon>
    </lineage>
</organism>
<feature type="compositionally biased region" description="Low complexity" evidence="1">
    <location>
        <begin position="218"/>
        <end position="230"/>
    </location>
</feature>
<reference evidence="2 3" key="1">
    <citation type="submission" date="2023-01" db="EMBL/GenBank/DDBJ databases">
        <title>Analysis of 21 Apiospora genomes using comparative genomics revels a genus with tremendous synthesis potential of carbohydrate active enzymes and secondary metabolites.</title>
        <authorList>
            <person name="Sorensen T."/>
        </authorList>
    </citation>
    <scope>NUCLEOTIDE SEQUENCE [LARGE SCALE GENOMIC DNA]</scope>
    <source>
        <strain evidence="2 3">CBS 33761</strain>
    </source>
</reference>
<evidence type="ECO:0000313" key="2">
    <source>
        <dbReference type="EMBL" id="KAK8039981.1"/>
    </source>
</evidence>
<accession>A0ABR1T1N3</accession>
<feature type="compositionally biased region" description="Acidic residues" evidence="1">
    <location>
        <begin position="15"/>
        <end position="28"/>
    </location>
</feature>
<evidence type="ECO:0000256" key="1">
    <source>
        <dbReference type="SAM" id="MobiDB-lite"/>
    </source>
</evidence>
<evidence type="ECO:0000313" key="3">
    <source>
        <dbReference type="Proteomes" id="UP001444661"/>
    </source>
</evidence>
<feature type="compositionally biased region" description="Acidic residues" evidence="1">
    <location>
        <begin position="231"/>
        <end position="240"/>
    </location>
</feature>
<protein>
    <submittedName>
        <fullName evidence="2">Pngase family</fullName>
    </submittedName>
</protein>
<dbReference type="Proteomes" id="UP001444661">
    <property type="component" value="Unassembled WGS sequence"/>
</dbReference>
<gene>
    <name evidence="2" type="ORF">PG993_008392</name>
</gene>
<feature type="compositionally biased region" description="Basic and acidic residues" evidence="1">
    <location>
        <begin position="1"/>
        <end position="14"/>
    </location>
</feature>
<sequence length="302" mass="32881">MESAKDLDECHFDGQSDDDEEEEEEDWDATTHGSRTPTNSPPPTWAEDHHSESSNSQGSSQSSHPIDSRLMEGHLGELKEHGGHGRMQVVSSGLEPILRGDGLNSGLDYVLLPLDGGDPNAVNEVKLRDPTRSPILHVPYAVEMPSRQCRVIAVTGSSGVVHGTLLPGATYLRIATSAAVQKLYIVQLQGAVVEGDCGSAVLDERSGGFYGHISAASTESTESTELTESAESVESDMPPDAEDTLLTAQFSKMTRMFLDQGKAWDLIYELVPKDAIGVHPEYRQELHNLFEDLMSRLVSHMK</sequence>
<keyword evidence="3" id="KW-1185">Reference proteome</keyword>
<name>A0ABR1T1N3_9PEZI</name>
<feature type="region of interest" description="Disordered" evidence="1">
    <location>
        <begin position="1"/>
        <end position="67"/>
    </location>
</feature>
<comment type="caution">
    <text evidence="2">The sequence shown here is derived from an EMBL/GenBank/DDBJ whole genome shotgun (WGS) entry which is preliminary data.</text>
</comment>